<organism evidence="1 2">
    <name type="scientific">Mucor plumbeus</name>
    <dbReference type="NCBI Taxonomy" id="97098"/>
    <lineage>
        <taxon>Eukaryota</taxon>
        <taxon>Fungi</taxon>
        <taxon>Fungi incertae sedis</taxon>
        <taxon>Mucoromycota</taxon>
        <taxon>Mucoromycotina</taxon>
        <taxon>Mucoromycetes</taxon>
        <taxon>Mucorales</taxon>
        <taxon>Mucorineae</taxon>
        <taxon>Mucoraceae</taxon>
        <taxon>Mucor</taxon>
    </lineage>
</organism>
<dbReference type="Proteomes" id="UP000650833">
    <property type="component" value="Unassembled WGS sequence"/>
</dbReference>
<sequence>MDPNNYAKPETFDPARFLNNTKSMMTAAIGKLENQDHYSFGWERTIAVPESGLPEFDSVQSLRLTTTPLPYKIKSFA</sequence>
<keyword evidence="2" id="KW-1185">Reference proteome</keyword>
<evidence type="ECO:0000313" key="1">
    <source>
        <dbReference type="EMBL" id="KAG2197194.1"/>
    </source>
</evidence>
<dbReference type="SUPFAM" id="SSF48264">
    <property type="entry name" value="Cytochrome P450"/>
    <property type="match status" value="1"/>
</dbReference>
<dbReference type="GO" id="GO:0005506">
    <property type="term" value="F:iron ion binding"/>
    <property type="evidence" value="ECO:0007669"/>
    <property type="project" value="InterPro"/>
</dbReference>
<dbReference type="OrthoDB" id="3934656at2759"/>
<comment type="caution">
    <text evidence="1">The sequence shown here is derived from an EMBL/GenBank/DDBJ whole genome shotgun (WGS) entry which is preliminary data.</text>
</comment>
<dbReference type="GO" id="GO:0016705">
    <property type="term" value="F:oxidoreductase activity, acting on paired donors, with incorporation or reduction of molecular oxygen"/>
    <property type="evidence" value="ECO:0007669"/>
    <property type="project" value="InterPro"/>
</dbReference>
<protein>
    <submittedName>
        <fullName evidence="1">Uncharacterized protein</fullName>
    </submittedName>
</protein>
<dbReference type="EMBL" id="JAEPRC010000440">
    <property type="protein sequence ID" value="KAG2197194.1"/>
    <property type="molecule type" value="Genomic_DNA"/>
</dbReference>
<reference evidence="1" key="1">
    <citation type="submission" date="2020-12" db="EMBL/GenBank/DDBJ databases">
        <title>Metabolic potential, ecology and presence of endohyphal bacteria is reflected in genomic diversity of Mucoromycotina.</title>
        <authorList>
            <person name="Muszewska A."/>
            <person name="Okrasinska A."/>
            <person name="Steczkiewicz K."/>
            <person name="Drgas O."/>
            <person name="Orlowska M."/>
            <person name="Perlinska-Lenart U."/>
            <person name="Aleksandrzak-Piekarczyk T."/>
            <person name="Szatraj K."/>
            <person name="Zielenkiewicz U."/>
            <person name="Pilsyk S."/>
            <person name="Malc E."/>
            <person name="Mieczkowski P."/>
            <person name="Kruszewska J.S."/>
            <person name="Biernat P."/>
            <person name="Pawlowska J."/>
        </authorList>
    </citation>
    <scope>NUCLEOTIDE SEQUENCE</scope>
    <source>
        <strain evidence="1">CBS 226.32</strain>
    </source>
</reference>
<dbReference type="GO" id="GO:0004497">
    <property type="term" value="F:monooxygenase activity"/>
    <property type="evidence" value="ECO:0007669"/>
    <property type="project" value="InterPro"/>
</dbReference>
<proteinExistence type="predicted"/>
<dbReference type="GO" id="GO:0020037">
    <property type="term" value="F:heme binding"/>
    <property type="evidence" value="ECO:0007669"/>
    <property type="project" value="InterPro"/>
</dbReference>
<gene>
    <name evidence="1" type="ORF">INT46_003356</name>
</gene>
<name>A0A8H7QRH3_9FUNG</name>
<dbReference type="AlphaFoldDB" id="A0A8H7QRH3"/>
<evidence type="ECO:0000313" key="2">
    <source>
        <dbReference type="Proteomes" id="UP000650833"/>
    </source>
</evidence>
<accession>A0A8H7QRH3</accession>
<dbReference type="InterPro" id="IPR036396">
    <property type="entry name" value="Cyt_P450_sf"/>
</dbReference>